<accession>A0ACD5XHN2</accession>
<dbReference type="Proteomes" id="UP001732700">
    <property type="component" value="Chromosome 5A"/>
</dbReference>
<reference evidence="1" key="1">
    <citation type="submission" date="2021-05" db="EMBL/GenBank/DDBJ databases">
        <authorList>
            <person name="Scholz U."/>
            <person name="Mascher M."/>
            <person name="Fiebig A."/>
        </authorList>
    </citation>
    <scope>NUCLEOTIDE SEQUENCE [LARGE SCALE GENOMIC DNA]</scope>
</reference>
<keyword evidence="2" id="KW-1185">Reference proteome</keyword>
<dbReference type="EnsemblPlants" id="AVESA.00010b.r2.5AG0795220.1">
    <property type="protein sequence ID" value="AVESA.00010b.r2.5AG0795220.1.CDS"/>
    <property type="gene ID" value="AVESA.00010b.r2.5AG0795220"/>
</dbReference>
<sequence length="530" mass="57623">MSQPPQCPYCHSSGPARCATTQPPLSRAVSECSSCGRLVLERHLHTHPFFPLLPSIHPLPLVTPDLAAPAPSSPPPNDEDDPFLPAGFVSAFSAFSLERHPVLARSACAFSGQLAELERALAVDSPASSTPDPAGPMVSVESLRAYLQIVDVASILRLDRDIADHAFELFKDCSTATCLRNRSVEALATAALVQAIREAREPRTLQEISTASNLPQKEIGKYIKILGEALKLSQPLNSNSIAVHMPRFCNLLQLNKSAQELAAHIGEVVVNKCFCTRRNPISISAAAIYLACQLEDKRKTQAEICKVTGLTEVTLRKVYKELLENWDDLLPHNYTPATPPEKAFPMTNIYSARSSSGKDLYQDKLLDSIKQKGCEAAEPDHMVIVKEEEGRKAAGLLGRPPSILEAHDLNQACWQPNVPVSSSPKSDRDNTETSIRGFNLNEESCPMDSEKTDATIKPHFTDRWSTEPKVLSSPPSRQPAPWQPKQPAPAAGSSYPRGRELPSGLGMDLLAARGKRSAGDGGDGRDKEGK</sequence>
<proteinExistence type="predicted"/>
<evidence type="ECO:0000313" key="2">
    <source>
        <dbReference type="Proteomes" id="UP001732700"/>
    </source>
</evidence>
<reference evidence="1" key="2">
    <citation type="submission" date="2025-09" db="UniProtKB">
        <authorList>
            <consortium name="EnsemblPlants"/>
        </authorList>
    </citation>
    <scope>IDENTIFICATION</scope>
</reference>
<protein>
    <submittedName>
        <fullName evidence="1">Uncharacterized protein</fullName>
    </submittedName>
</protein>
<name>A0ACD5XHN2_AVESA</name>
<organism evidence="1 2">
    <name type="scientific">Avena sativa</name>
    <name type="common">Oat</name>
    <dbReference type="NCBI Taxonomy" id="4498"/>
    <lineage>
        <taxon>Eukaryota</taxon>
        <taxon>Viridiplantae</taxon>
        <taxon>Streptophyta</taxon>
        <taxon>Embryophyta</taxon>
        <taxon>Tracheophyta</taxon>
        <taxon>Spermatophyta</taxon>
        <taxon>Magnoliopsida</taxon>
        <taxon>Liliopsida</taxon>
        <taxon>Poales</taxon>
        <taxon>Poaceae</taxon>
        <taxon>BOP clade</taxon>
        <taxon>Pooideae</taxon>
        <taxon>Poodae</taxon>
        <taxon>Poeae</taxon>
        <taxon>Poeae Chloroplast Group 1 (Aveneae type)</taxon>
        <taxon>Aveninae</taxon>
        <taxon>Avena</taxon>
    </lineage>
</organism>
<evidence type="ECO:0000313" key="1">
    <source>
        <dbReference type="EnsemblPlants" id="AVESA.00010b.r2.5AG0795220.1.CDS"/>
    </source>
</evidence>